<sequence length="677" mass="77881">MDDKIRQSRNQIPTLDHLFDKRIEALELQYQIKPQQSLFNYKKGLILVLSISVILLVIILNIKPSIPYQTIIKDNKRLMNYVYNESIKDKAFKPVEIDQISDFSKYFLYDEVVLEDSYYFIALVDLGRFSERYSLNQTEDAVEFIVSKIRLKEKNSTNWVKTSVLFVKVGDQAIGLLSTNEKDENNLYFSDHHYLYQEKVISYIKTEEQTVTKLSNDFTHLYVTNLVNGVGSGSYSPIIEDSYSLIRSEATIDFSAPGKKIKTSMAFSVVDVVEAVGHQKLYLLQETFEKEVVVYLNYNQKTIISDLIDNIITYDQLQKGDEVIVSFETFYSDYLPLNIYPDEIKLKRTIPNEAFIVFEINEFDAYDVVGLKEGMIPKTLVIPSSYLGKPVTSIKKEAFSSSRLIDDITFDALIIEEGIKEIKESAFAGINLTNDLVIPVSLTLIEKQAFYSIDVNVSFHKAHSNLVLEEHAFSLRKLSKDEVRTISLPSNYLSTYQTLYRPIAGFELLVDQSEYEAYRGLLDLNHYYPYETEFLTSEGYVYVLLNDGLELVYYTGDETNLSIKEQINGINVTSLSSNLFSRVDDMHQFTKIVIPKTVSQMTHLTLELNQTQLPTFVFLSLTPPRNHQALMTILPINLNAYFVVPLDSKEAYDETYGLLQIQERVSYLTKEALSRYE</sequence>
<dbReference type="KEGG" id="abra:BN85314620"/>
<dbReference type="InterPro" id="IPR026906">
    <property type="entry name" value="LRR_5"/>
</dbReference>
<keyword evidence="1" id="KW-0472">Membrane</keyword>
<keyword evidence="1" id="KW-0812">Transmembrane</keyword>
<reference evidence="2 3" key="1">
    <citation type="journal article" date="2013" name="J. Mol. Microbiol. Biotechnol.">
        <title>Analysis of the Complete Genomes of Acholeplasma brassicae , A. palmae and A. laidlawii and Their Comparison to the Obligate Parasites from ' Candidatus Phytoplasma'.</title>
        <authorList>
            <person name="Kube M."/>
            <person name="Siewert C."/>
            <person name="Migdoll A.M."/>
            <person name="Duduk B."/>
            <person name="Holz S."/>
            <person name="Rabus R."/>
            <person name="Seemuller E."/>
            <person name="Mitrovic J."/>
            <person name="Muller I."/>
            <person name="Buttner C."/>
            <person name="Reinhardt R."/>
        </authorList>
    </citation>
    <scope>NUCLEOTIDE SEQUENCE [LARGE SCALE GENOMIC DNA]</scope>
    <source>
        <strain evidence="3">0502</strain>
    </source>
</reference>
<dbReference type="HOGENOM" id="CLU_405795_0_0_14"/>
<feature type="transmembrane region" description="Helical" evidence="1">
    <location>
        <begin position="44"/>
        <end position="62"/>
    </location>
</feature>
<organism evidence="2 3">
    <name type="scientific">Acholeplasma brassicae</name>
    <dbReference type="NCBI Taxonomy" id="61635"/>
    <lineage>
        <taxon>Bacteria</taxon>
        <taxon>Bacillati</taxon>
        <taxon>Mycoplasmatota</taxon>
        <taxon>Mollicutes</taxon>
        <taxon>Acholeplasmatales</taxon>
        <taxon>Acholeplasmataceae</taxon>
        <taxon>Acholeplasma</taxon>
    </lineage>
</organism>
<protein>
    <submittedName>
        <fullName evidence="2">Uncharacterized protein</fullName>
    </submittedName>
</protein>
<dbReference type="Proteomes" id="UP000032737">
    <property type="component" value="Chromosome"/>
</dbReference>
<name>U4KSB6_9MOLU</name>
<dbReference type="InterPro" id="IPR032675">
    <property type="entry name" value="LRR_dom_sf"/>
</dbReference>
<dbReference type="AlphaFoldDB" id="U4KSB6"/>
<evidence type="ECO:0000256" key="1">
    <source>
        <dbReference type="SAM" id="Phobius"/>
    </source>
</evidence>
<dbReference type="STRING" id="61635.BN85314620"/>
<evidence type="ECO:0000313" key="2">
    <source>
        <dbReference type="EMBL" id="CCV66483.1"/>
    </source>
</evidence>
<keyword evidence="1" id="KW-1133">Transmembrane helix</keyword>
<dbReference type="Gene3D" id="3.80.10.10">
    <property type="entry name" value="Ribonuclease Inhibitor"/>
    <property type="match status" value="1"/>
</dbReference>
<keyword evidence="3" id="KW-1185">Reference proteome</keyword>
<gene>
    <name evidence="2" type="ORF">BN85314620</name>
</gene>
<accession>U4KSB6</accession>
<evidence type="ECO:0000313" key="3">
    <source>
        <dbReference type="Proteomes" id="UP000032737"/>
    </source>
</evidence>
<dbReference type="EMBL" id="FO681348">
    <property type="protein sequence ID" value="CCV66483.1"/>
    <property type="molecule type" value="Genomic_DNA"/>
</dbReference>
<dbReference type="Pfam" id="PF13306">
    <property type="entry name" value="LRR_5"/>
    <property type="match status" value="1"/>
</dbReference>
<proteinExistence type="predicted"/>
<dbReference type="RefSeq" id="WP_030005343.1">
    <property type="nucleotide sequence ID" value="NC_022549.1"/>
</dbReference>